<keyword evidence="5 6" id="KW-0472">Membrane</keyword>
<organism evidence="8 9">
    <name type="scientific">Actinobacillus porcinus</name>
    <dbReference type="NCBI Taxonomy" id="51048"/>
    <lineage>
        <taxon>Bacteria</taxon>
        <taxon>Pseudomonadati</taxon>
        <taxon>Pseudomonadota</taxon>
        <taxon>Gammaproteobacteria</taxon>
        <taxon>Pasteurellales</taxon>
        <taxon>Pasteurellaceae</taxon>
        <taxon>Actinobacillus</taxon>
    </lineage>
</organism>
<evidence type="ECO:0000313" key="9">
    <source>
        <dbReference type="Proteomes" id="UP000308167"/>
    </source>
</evidence>
<dbReference type="EMBL" id="CABFKI010000013">
    <property type="protein sequence ID" value="VTU09092.1"/>
    <property type="molecule type" value="Genomic_DNA"/>
</dbReference>
<evidence type="ECO:0000256" key="1">
    <source>
        <dbReference type="ARBA" id="ARBA00004651"/>
    </source>
</evidence>
<feature type="transmembrane region" description="Helical" evidence="6">
    <location>
        <begin position="35"/>
        <end position="53"/>
    </location>
</feature>
<evidence type="ECO:0000256" key="5">
    <source>
        <dbReference type="ARBA" id="ARBA00023136"/>
    </source>
</evidence>
<dbReference type="InterPro" id="IPR000620">
    <property type="entry name" value="EamA_dom"/>
</dbReference>
<feature type="transmembrane region" description="Helical" evidence="6">
    <location>
        <begin position="208"/>
        <end position="226"/>
    </location>
</feature>
<keyword evidence="2" id="KW-1003">Cell membrane</keyword>
<protein>
    <submittedName>
        <fullName evidence="8">DMT superfamily transporter inner membrane protein</fullName>
    </submittedName>
</protein>
<dbReference type="PANTHER" id="PTHR42920">
    <property type="entry name" value="OS03G0707200 PROTEIN-RELATED"/>
    <property type="match status" value="1"/>
</dbReference>
<evidence type="ECO:0000256" key="2">
    <source>
        <dbReference type="ARBA" id="ARBA00022475"/>
    </source>
</evidence>
<dbReference type="InterPro" id="IPR037185">
    <property type="entry name" value="EmrE-like"/>
</dbReference>
<feature type="transmembrane region" description="Helical" evidence="6">
    <location>
        <begin position="144"/>
        <end position="163"/>
    </location>
</feature>
<feature type="domain" description="EamA" evidence="7">
    <location>
        <begin position="7"/>
        <end position="137"/>
    </location>
</feature>
<dbReference type="InterPro" id="IPR051258">
    <property type="entry name" value="Diverse_Substrate_Transporter"/>
</dbReference>
<keyword evidence="3 6" id="KW-0812">Transmembrane</keyword>
<dbReference type="PANTHER" id="PTHR42920:SF5">
    <property type="entry name" value="EAMA DOMAIN-CONTAINING PROTEIN"/>
    <property type="match status" value="1"/>
</dbReference>
<gene>
    <name evidence="8" type="ORF">SAMEA1410922_01823</name>
</gene>
<feature type="transmembrane region" description="Helical" evidence="6">
    <location>
        <begin position="121"/>
        <end position="138"/>
    </location>
</feature>
<keyword evidence="9" id="KW-1185">Reference proteome</keyword>
<comment type="caution">
    <text evidence="8">The sequence shown here is derived from an EMBL/GenBank/DDBJ whole genome shotgun (WGS) entry which is preliminary data.</text>
</comment>
<evidence type="ECO:0000259" key="7">
    <source>
        <dbReference type="Pfam" id="PF00892"/>
    </source>
</evidence>
<accession>A0ABY6TLG5</accession>
<evidence type="ECO:0000256" key="6">
    <source>
        <dbReference type="SAM" id="Phobius"/>
    </source>
</evidence>
<dbReference type="Pfam" id="PF00892">
    <property type="entry name" value="EamA"/>
    <property type="match status" value="2"/>
</dbReference>
<feature type="transmembrane region" description="Helical" evidence="6">
    <location>
        <begin position="238"/>
        <end position="258"/>
    </location>
</feature>
<evidence type="ECO:0000256" key="4">
    <source>
        <dbReference type="ARBA" id="ARBA00022989"/>
    </source>
</evidence>
<dbReference type="Gene3D" id="1.10.3730.20">
    <property type="match status" value="1"/>
</dbReference>
<dbReference type="SUPFAM" id="SSF103481">
    <property type="entry name" value="Multidrug resistance efflux transporter EmrE"/>
    <property type="match status" value="2"/>
</dbReference>
<dbReference type="Proteomes" id="UP000308167">
    <property type="component" value="Unassembled WGS sequence"/>
</dbReference>
<feature type="transmembrane region" description="Helical" evidence="6">
    <location>
        <begin position="264"/>
        <end position="282"/>
    </location>
</feature>
<proteinExistence type="predicted"/>
<feature type="transmembrane region" description="Helical" evidence="6">
    <location>
        <begin position="65"/>
        <end position="84"/>
    </location>
</feature>
<feature type="transmembrane region" description="Helical" evidence="6">
    <location>
        <begin position="9"/>
        <end position="29"/>
    </location>
</feature>
<evidence type="ECO:0000313" key="8">
    <source>
        <dbReference type="EMBL" id="VTU09092.1"/>
    </source>
</evidence>
<dbReference type="GeneID" id="86156195"/>
<feature type="transmembrane region" description="Helical" evidence="6">
    <location>
        <begin position="96"/>
        <end position="114"/>
    </location>
</feature>
<name>A0ABY6TLG5_9PAST</name>
<keyword evidence="4 6" id="KW-1133">Transmembrane helix</keyword>
<feature type="transmembrane region" description="Helical" evidence="6">
    <location>
        <begin position="175"/>
        <end position="196"/>
    </location>
</feature>
<evidence type="ECO:0000256" key="3">
    <source>
        <dbReference type="ARBA" id="ARBA00022692"/>
    </source>
</evidence>
<dbReference type="RefSeq" id="WP_135710833.1">
    <property type="nucleotide sequence ID" value="NZ_CABFKI010000013.1"/>
</dbReference>
<feature type="domain" description="EamA" evidence="7">
    <location>
        <begin position="147"/>
        <end position="279"/>
    </location>
</feature>
<sequence>MRQKYFGEGILFLVSIMAASGWFFSKFAMAEFPPIGFMGARFALGFCIFLPFAYSQLKQLSNTQIIQACLVGICYAVYISLWTLGLIHSQHLGEGAFLVSLSMLIAPLVSWLFFKDKPQKIFWISLPIALLGLTLLAFGRGQLYFSLGSLIFLFSSITAAIYFVLNNHFAQNIPVLSLTTLQVGVVGICCSFYSYFFESYPPSFSPSIWWWFLASLLIATNGRMLLQTLGQKHCQVSTAALIMVLEPVWTCLLSILIFNETMSWIKGMGCFCILMALLIYRLPRLRSSK</sequence>
<reference evidence="8 9" key="1">
    <citation type="submission" date="2019-05" db="EMBL/GenBank/DDBJ databases">
        <authorList>
            <consortium name="Pathogen Informatics"/>
        </authorList>
    </citation>
    <scope>NUCLEOTIDE SEQUENCE [LARGE SCALE GENOMIC DNA]</scope>
    <source>
        <strain evidence="8 9">NM319</strain>
    </source>
</reference>
<comment type="subcellular location">
    <subcellularLocation>
        <location evidence="1">Cell membrane</location>
        <topology evidence="1">Multi-pass membrane protein</topology>
    </subcellularLocation>
</comment>